<proteinExistence type="predicted"/>
<feature type="compositionally biased region" description="Low complexity" evidence="1">
    <location>
        <begin position="92"/>
        <end position="113"/>
    </location>
</feature>
<comment type="caution">
    <text evidence="2">The sequence shown here is derived from an EMBL/GenBank/DDBJ whole genome shotgun (WGS) entry which is preliminary data.</text>
</comment>
<dbReference type="EMBL" id="BQKY01000005">
    <property type="protein sequence ID" value="GJN89625.1"/>
    <property type="molecule type" value="Genomic_DNA"/>
</dbReference>
<evidence type="ECO:0000313" key="2">
    <source>
        <dbReference type="EMBL" id="GJN89625.1"/>
    </source>
</evidence>
<feature type="compositionally biased region" description="Pro residues" evidence="1">
    <location>
        <begin position="114"/>
        <end position="123"/>
    </location>
</feature>
<protein>
    <submittedName>
        <fullName evidence="2">Uncharacterized protein</fullName>
    </submittedName>
</protein>
<sequence>MAAPPYDRANPQAGAAPVNRFAEMVQHYQALHHAGLQRYREQGAHFVIHETEQHIDGLIEETGLVFRPNGDHTITTGFLDLNVMRAGDDLDAPMAAAPQAQAQADAPQNRPAQPQAPAPPQPAAEPKKPAPLKRARRAEAADLGLGESEKLEDFGRGKRRRRGSNDVAVKEEKGVKEE</sequence>
<feature type="compositionally biased region" description="Basic and acidic residues" evidence="1">
    <location>
        <begin position="147"/>
        <end position="156"/>
    </location>
</feature>
<feature type="region of interest" description="Disordered" evidence="1">
    <location>
        <begin position="92"/>
        <end position="178"/>
    </location>
</feature>
<reference evidence="2 3" key="1">
    <citation type="submission" date="2021-12" db="EMBL/GenBank/DDBJ databases">
        <title>High titer production of polyol ester of fatty acids by Rhodotorula paludigena BS15 towards product separation-free biomass refinery.</title>
        <authorList>
            <person name="Mano J."/>
            <person name="Ono H."/>
            <person name="Tanaka T."/>
            <person name="Naito K."/>
            <person name="Sushida H."/>
            <person name="Ike M."/>
            <person name="Tokuyasu K."/>
            <person name="Kitaoka M."/>
        </authorList>
    </citation>
    <scope>NUCLEOTIDE SEQUENCE [LARGE SCALE GENOMIC DNA]</scope>
    <source>
        <strain evidence="2 3">BS15</strain>
    </source>
</reference>
<evidence type="ECO:0000256" key="1">
    <source>
        <dbReference type="SAM" id="MobiDB-lite"/>
    </source>
</evidence>
<organism evidence="2 3">
    <name type="scientific">Rhodotorula paludigena</name>
    <dbReference type="NCBI Taxonomy" id="86838"/>
    <lineage>
        <taxon>Eukaryota</taxon>
        <taxon>Fungi</taxon>
        <taxon>Dikarya</taxon>
        <taxon>Basidiomycota</taxon>
        <taxon>Pucciniomycotina</taxon>
        <taxon>Microbotryomycetes</taxon>
        <taxon>Sporidiobolales</taxon>
        <taxon>Sporidiobolaceae</taxon>
        <taxon>Rhodotorula</taxon>
    </lineage>
</organism>
<dbReference type="AlphaFoldDB" id="A0AAV5GJF5"/>
<feature type="compositionally biased region" description="Basic and acidic residues" evidence="1">
    <location>
        <begin position="168"/>
        <end position="178"/>
    </location>
</feature>
<dbReference type="Proteomes" id="UP001342314">
    <property type="component" value="Unassembled WGS sequence"/>
</dbReference>
<keyword evidence="3" id="KW-1185">Reference proteome</keyword>
<name>A0AAV5GJF5_9BASI</name>
<accession>A0AAV5GJF5</accession>
<evidence type="ECO:0000313" key="3">
    <source>
        <dbReference type="Proteomes" id="UP001342314"/>
    </source>
</evidence>
<gene>
    <name evidence="2" type="ORF">Rhopal_002612-T1</name>
</gene>